<feature type="transmembrane region" description="Helical" evidence="8">
    <location>
        <begin position="61"/>
        <end position="81"/>
    </location>
</feature>
<dbReference type="STRING" id="192904.SAMN04488514_101934"/>
<comment type="similarity">
    <text evidence="2">Belongs to the binding-protein-dependent transport system permease family. FecCD subfamily.</text>
</comment>
<keyword evidence="5 8" id="KW-0812">Transmembrane</keyword>
<proteinExistence type="inferred from homology"/>
<comment type="subcellular location">
    <subcellularLocation>
        <location evidence="1">Cell membrane</location>
        <topology evidence="1">Multi-pass membrane protein</topology>
    </subcellularLocation>
</comment>
<dbReference type="PANTHER" id="PTHR30472">
    <property type="entry name" value="FERRIC ENTEROBACTIN TRANSPORT SYSTEM PERMEASE PROTEIN"/>
    <property type="match status" value="1"/>
</dbReference>
<evidence type="ECO:0000256" key="8">
    <source>
        <dbReference type="SAM" id="Phobius"/>
    </source>
</evidence>
<protein>
    <submittedName>
        <fullName evidence="9">Iron complex transport system permease protein</fullName>
    </submittedName>
</protein>
<evidence type="ECO:0000256" key="1">
    <source>
        <dbReference type="ARBA" id="ARBA00004651"/>
    </source>
</evidence>
<accession>A0A1G9KD84</accession>
<dbReference type="InterPro" id="IPR037294">
    <property type="entry name" value="ABC_BtuC-like"/>
</dbReference>
<feature type="transmembrane region" description="Helical" evidence="8">
    <location>
        <begin position="127"/>
        <end position="148"/>
    </location>
</feature>
<dbReference type="CDD" id="cd06550">
    <property type="entry name" value="TM_ABC_iron-siderophores_like"/>
    <property type="match status" value="1"/>
</dbReference>
<organism evidence="9 10">
    <name type="scientific">Kriegella aquimaris</name>
    <dbReference type="NCBI Taxonomy" id="192904"/>
    <lineage>
        <taxon>Bacteria</taxon>
        <taxon>Pseudomonadati</taxon>
        <taxon>Bacteroidota</taxon>
        <taxon>Flavobacteriia</taxon>
        <taxon>Flavobacteriales</taxon>
        <taxon>Flavobacteriaceae</taxon>
        <taxon>Kriegella</taxon>
    </lineage>
</organism>
<feature type="transmembrane region" description="Helical" evidence="8">
    <location>
        <begin position="248"/>
        <end position="276"/>
    </location>
</feature>
<dbReference type="GO" id="GO:0033214">
    <property type="term" value="P:siderophore-iron import into cell"/>
    <property type="evidence" value="ECO:0007669"/>
    <property type="project" value="TreeGrafter"/>
</dbReference>
<name>A0A1G9KD84_9FLAO</name>
<dbReference type="RefSeq" id="WP_089885763.1">
    <property type="nucleotide sequence ID" value="NZ_FNGV01000001.1"/>
</dbReference>
<evidence type="ECO:0000256" key="4">
    <source>
        <dbReference type="ARBA" id="ARBA00022475"/>
    </source>
</evidence>
<feature type="transmembrane region" description="Helical" evidence="8">
    <location>
        <begin position="205"/>
        <end position="228"/>
    </location>
</feature>
<dbReference type="FunFam" id="1.10.3470.10:FF:000001">
    <property type="entry name" value="Vitamin B12 ABC transporter permease BtuC"/>
    <property type="match status" value="1"/>
</dbReference>
<keyword evidence="10" id="KW-1185">Reference proteome</keyword>
<dbReference type="EMBL" id="FNGV01000001">
    <property type="protein sequence ID" value="SDL47293.1"/>
    <property type="molecule type" value="Genomic_DNA"/>
</dbReference>
<dbReference type="PANTHER" id="PTHR30472:SF41">
    <property type="entry name" value="TRANSPORT SYSTEM PERMEASE PROTEIN"/>
    <property type="match status" value="1"/>
</dbReference>
<dbReference type="InterPro" id="IPR000522">
    <property type="entry name" value="ABC_transptr_permease_BtuC"/>
</dbReference>
<dbReference type="GO" id="GO:0022857">
    <property type="term" value="F:transmembrane transporter activity"/>
    <property type="evidence" value="ECO:0007669"/>
    <property type="project" value="InterPro"/>
</dbReference>
<dbReference type="Pfam" id="PF01032">
    <property type="entry name" value="FecCD"/>
    <property type="match status" value="1"/>
</dbReference>
<dbReference type="GO" id="GO:0005886">
    <property type="term" value="C:plasma membrane"/>
    <property type="evidence" value="ECO:0007669"/>
    <property type="project" value="UniProtKB-SubCell"/>
</dbReference>
<dbReference type="Proteomes" id="UP000199440">
    <property type="component" value="Unassembled WGS sequence"/>
</dbReference>
<evidence type="ECO:0000256" key="6">
    <source>
        <dbReference type="ARBA" id="ARBA00022989"/>
    </source>
</evidence>
<dbReference type="SUPFAM" id="SSF81345">
    <property type="entry name" value="ABC transporter involved in vitamin B12 uptake, BtuC"/>
    <property type="match status" value="1"/>
</dbReference>
<feature type="transmembrane region" description="Helical" evidence="8">
    <location>
        <begin position="155"/>
        <end position="178"/>
    </location>
</feature>
<dbReference type="OrthoDB" id="9811721at2"/>
<dbReference type="AlphaFoldDB" id="A0A1G9KD84"/>
<evidence type="ECO:0000256" key="2">
    <source>
        <dbReference type="ARBA" id="ARBA00007935"/>
    </source>
</evidence>
<evidence type="ECO:0000256" key="7">
    <source>
        <dbReference type="ARBA" id="ARBA00023136"/>
    </source>
</evidence>
<evidence type="ECO:0000313" key="10">
    <source>
        <dbReference type="Proteomes" id="UP000199440"/>
    </source>
</evidence>
<keyword evidence="3" id="KW-0813">Transport</keyword>
<evidence type="ECO:0000313" key="9">
    <source>
        <dbReference type="EMBL" id="SDL47293.1"/>
    </source>
</evidence>
<reference evidence="10" key="1">
    <citation type="submission" date="2016-10" db="EMBL/GenBank/DDBJ databases">
        <authorList>
            <person name="Varghese N."/>
            <person name="Submissions S."/>
        </authorList>
    </citation>
    <scope>NUCLEOTIDE SEQUENCE [LARGE SCALE GENOMIC DNA]</scope>
    <source>
        <strain evidence="10">DSM 19886</strain>
    </source>
</reference>
<sequence length="343" mass="36481">MGKPKSYRLSFIFLFLVLLLCLAVNISFGSVNIPLADTFTSLFGGAIENTSWDYILWNYRIPKAFTAVLVGSGLALSGLLMQTLFRNPLAGPFVLGISSGASLGAALLIMGSSLFSGLSVFGLINDISLAIAASIGSFLVLLAVMIVASRVKDTMALLIIGLMFGSITAAIVSVLSYFTDAEKLQQYVYWSFGSVGNLSWSQLTLLLTIIVIGTLLSVVSIKSLNALLLGENYAQSLGVNLKKSRYTVIISTGLLAGGITAFAGPIAFIGLAVPHLTRQIFNTTEHRILLPAVLIYGAILMLLCDTVAQLPGSANVLPINAITSILGAPVVIWLLVRKRKMVF</sequence>
<evidence type="ECO:0000256" key="3">
    <source>
        <dbReference type="ARBA" id="ARBA00022448"/>
    </source>
</evidence>
<feature type="transmembrane region" description="Helical" evidence="8">
    <location>
        <begin position="316"/>
        <end position="336"/>
    </location>
</feature>
<dbReference type="Gene3D" id="1.10.3470.10">
    <property type="entry name" value="ABC transporter involved in vitamin B12 uptake, BtuC"/>
    <property type="match status" value="1"/>
</dbReference>
<keyword evidence="4" id="KW-1003">Cell membrane</keyword>
<keyword evidence="6 8" id="KW-1133">Transmembrane helix</keyword>
<feature type="transmembrane region" description="Helical" evidence="8">
    <location>
        <begin position="93"/>
        <end position="115"/>
    </location>
</feature>
<feature type="transmembrane region" description="Helical" evidence="8">
    <location>
        <begin position="288"/>
        <end position="310"/>
    </location>
</feature>
<evidence type="ECO:0000256" key="5">
    <source>
        <dbReference type="ARBA" id="ARBA00022692"/>
    </source>
</evidence>
<gene>
    <name evidence="9" type="ORF">SAMN04488514_101934</name>
</gene>
<keyword evidence="7 8" id="KW-0472">Membrane</keyword>